<comment type="pathway">
    <text evidence="1 8">Purine metabolism; IMP biosynthesis via de novo pathway; 5-amino-1-(5-phospho-D-ribosyl)imidazole-4-carboxamide from 5-amino-1-(5-phospho-D-ribosyl)imidazole-4-carboxylate: step 1/2.</text>
</comment>
<keyword evidence="5 8" id="KW-0658">Purine biosynthesis</keyword>
<dbReference type="Gene3D" id="3.30.470.20">
    <property type="entry name" value="ATP-grasp fold, B domain"/>
    <property type="match status" value="1"/>
</dbReference>
<dbReference type="CDD" id="cd01415">
    <property type="entry name" value="SAICAR_synt_PurC"/>
    <property type="match status" value="1"/>
</dbReference>
<dbReference type="InterPro" id="IPR001636">
    <property type="entry name" value="SAICAR_synth"/>
</dbReference>
<evidence type="ECO:0000259" key="9">
    <source>
        <dbReference type="Pfam" id="PF01259"/>
    </source>
</evidence>
<evidence type="ECO:0000256" key="8">
    <source>
        <dbReference type="HAMAP-Rule" id="MF_00137"/>
    </source>
</evidence>
<dbReference type="AlphaFoldDB" id="A0A0F3NKK5"/>
<gene>
    <name evidence="8 10" type="primary">purC</name>
    <name evidence="10" type="ORF">EPHNCH_0334</name>
</gene>
<dbReference type="InterPro" id="IPR018236">
    <property type="entry name" value="SAICAR_synthetase_CS"/>
</dbReference>
<dbReference type="PROSITE" id="PS01057">
    <property type="entry name" value="SAICAR_SYNTHETASE_1"/>
    <property type="match status" value="1"/>
</dbReference>
<keyword evidence="3 8" id="KW-0436">Ligase</keyword>
<dbReference type="Gene3D" id="3.30.200.20">
    <property type="entry name" value="Phosphorylase Kinase, domain 1"/>
    <property type="match status" value="1"/>
</dbReference>
<evidence type="ECO:0000313" key="10">
    <source>
        <dbReference type="EMBL" id="KJV68578.1"/>
    </source>
</evidence>
<dbReference type="EMBL" id="LANT01000001">
    <property type="protein sequence ID" value="KJV68578.1"/>
    <property type="molecule type" value="Genomic_DNA"/>
</dbReference>
<protein>
    <recommendedName>
        <fullName evidence="8">Phosphoribosylaminoimidazole-succinocarboxamide synthase</fullName>
        <ecNumber evidence="8">6.3.2.6</ecNumber>
    </recommendedName>
    <alternativeName>
        <fullName evidence="8">SAICAR synthetase</fullName>
    </alternativeName>
</protein>
<dbReference type="GO" id="GO:0009236">
    <property type="term" value="P:cobalamin biosynthetic process"/>
    <property type="evidence" value="ECO:0007669"/>
    <property type="project" value="InterPro"/>
</dbReference>
<dbReference type="EC" id="6.3.2.6" evidence="8"/>
<dbReference type="Pfam" id="PF01259">
    <property type="entry name" value="SAICAR_synt"/>
    <property type="match status" value="1"/>
</dbReference>
<dbReference type="InterPro" id="IPR033934">
    <property type="entry name" value="SAICAR_synt_PurC"/>
</dbReference>
<dbReference type="GO" id="GO:0005524">
    <property type="term" value="F:ATP binding"/>
    <property type="evidence" value="ECO:0007669"/>
    <property type="project" value="UniProtKB-KW"/>
</dbReference>
<keyword evidence="4 8" id="KW-0547">Nucleotide-binding</keyword>
<dbReference type="PANTHER" id="PTHR43599">
    <property type="entry name" value="MULTIFUNCTIONAL PROTEIN ADE2"/>
    <property type="match status" value="1"/>
</dbReference>
<evidence type="ECO:0000256" key="2">
    <source>
        <dbReference type="ARBA" id="ARBA00010190"/>
    </source>
</evidence>
<sequence>MLQSKRNTMENTREVLYEGKAKIILRHPENERAVIQHFKDTLTAFNAQRKSEIQGKGALTNRISSLLMEHLEASGIRTHFLSFLNDKEQLVSKLNMIPLEVVVRNIAAGSMCKKFGIPKGKVLAEPIVEFYYKNDELSDPMIAEDHATCFGLASKSELARMREIALQANNILSALFSEVKILLVDFKLEFGKDSHSEQEIVLGDEISPDTCRLWDTSTLTVLDKDLYRFDIGNIEDGYKEVLQRLEQHFKNK</sequence>
<dbReference type="PATRIC" id="fig|1359161.3.peg.347"/>
<name>A0A0F3NKK5_ANAPH</name>
<dbReference type="HAMAP" id="MF_00137">
    <property type="entry name" value="SAICAR_synth"/>
    <property type="match status" value="1"/>
</dbReference>
<keyword evidence="6 8" id="KW-0067">ATP-binding</keyword>
<comment type="catalytic activity">
    <reaction evidence="7 8">
        <text>5-amino-1-(5-phospho-D-ribosyl)imidazole-4-carboxylate + L-aspartate + ATP = (2S)-2-[5-amino-1-(5-phospho-beta-D-ribosyl)imidazole-4-carboxamido]succinate + ADP + phosphate + 2 H(+)</text>
        <dbReference type="Rhea" id="RHEA:22628"/>
        <dbReference type="ChEBI" id="CHEBI:15378"/>
        <dbReference type="ChEBI" id="CHEBI:29991"/>
        <dbReference type="ChEBI" id="CHEBI:30616"/>
        <dbReference type="ChEBI" id="CHEBI:43474"/>
        <dbReference type="ChEBI" id="CHEBI:58443"/>
        <dbReference type="ChEBI" id="CHEBI:77657"/>
        <dbReference type="ChEBI" id="CHEBI:456216"/>
        <dbReference type="EC" id="6.3.2.6"/>
    </reaction>
</comment>
<comment type="similarity">
    <text evidence="2 8">Belongs to the SAICAR synthetase family.</text>
</comment>
<organism evidence="10 11">
    <name type="scientific">Anaplasma phagocytophilum str. NCH-1</name>
    <dbReference type="NCBI Taxonomy" id="1359161"/>
    <lineage>
        <taxon>Bacteria</taxon>
        <taxon>Pseudomonadati</taxon>
        <taxon>Pseudomonadota</taxon>
        <taxon>Alphaproteobacteria</taxon>
        <taxon>Rickettsiales</taxon>
        <taxon>Anaplasmataceae</taxon>
        <taxon>Anaplasma</taxon>
        <taxon>phagocytophilum group</taxon>
    </lineage>
</organism>
<evidence type="ECO:0000256" key="1">
    <source>
        <dbReference type="ARBA" id="ARBA00004672"/>
    </source>
</evidence>
<dbReference type="FunFam" id="3.30.470.20:FF:000006">
    <property type="entry name" value="Phosphoribosylaminoimidazole-succinocarboxamide synthase"/>
    <property type="match status" value="1"/>
</dbReference>
<reference evidence="10 11" key="1">
    <citation type="submission" date="2015-01" db="EMBL/GenBank/DDBJ databases">
        <title>Genome Sequencing of Rickettsiales.</title>
        <authorList>
            <person name="Daugherty S.C."/>
            <person name="Su Q."/>
            <person name="Abolude K."/>
            <person name="Beier-Sexton M."/>
            <person name="Carlyon J.A."/>
            <person name="Carter R."/>
            <person name="Day N.P."/>
            <person name="Dumler S.J."/>
            <person name="Dyachenko V."/>
            <person name="Godinez A."/>
            <person name="Kurtti T.J."/>
            <person name="Lichay M."/>
            <person name="Mullins K.E."/>
            <person name="Ott S."/>
            <person name="Pappas-Brown V."/>
            <person name="Paris D.H."/>
            <person name="Patel P."/>
            <person name="Richards A.L."/>
            <person name="Sadzewicz L."/>
            <person name="Sears K."/>
            <person name="Seidman D."/>
            <person name="Sengamalay N."/>
            <person name="Stenos J."/>
            <person name="Tallon L.J."/>
            <person name="Vincent G."/>
            <person name="Fraser C.M."/>
            <person name="Munderloh U."/>
            <person name="Dunning-Hotopp J.C."/>
        </authorList>
    </citation>
    <scope>NUCLEOTIDE SEQUENCE [LARGE SCALE GENOMIC DNA]</scope>
    <source>
        <strain evidence="10 11">NCH-1</strain>
    </source>
</reference>
<feature type="domain" description="SAICAR synthetase/ADE2 N-terminal" evidence="9">
    <location>
        <begin position="16"/>
        <end position="244"/>
    </location>
</feature>
<dbReference type="GO" id="GO:0006189">
    <property type="term" value="P:'de novo' IMP biosynthetic process"/>
    <property type="evidence" value="ECO:0007669"/>
    <property type="project" value="UniProtKB-UniRule"/>
</dbReference>
<accession>A0A0F3NKK5</accession>
<evidence type="ECO:0000256" key="5">
    <source>
        <dbReference type="ARBA" id="ARBA00022755"/>
    </source>
</evidence>
<dbReference type="UniPathway" id="UPA00074">
    <property type="reaction ID" value="UER00131"/>
</dbReference>
<evidence type="ECO:0000256" key="4">
    <source>
        <dbReference type="ARBA" id="ARBA00022741"/>
    </source>
</evidence>
<evidence type="ECO:0000256" key="7">
    <source>
        <dbReference type="ARBA" id="ARBA00048475"/>
    </source>
</evidence>
<dbReference type="PANTHER" id="PTHR43599:SF3">
    <property type="entry name" value="SI:DKEY-6E2.2"/>
    <property type="match status" value="1"/>
</dbReference>
<dbReference type="GO" id="GO:0004639">
    <property type="term" value="F:phosphoribosylaminoimidazolesuccinocarboxamide synthase activity"/>
    <property type="evidence" value="ECO:0007669"/>
    <property type="project" value="UniProtKB-UniRule"/>
</dbReference>
<evidence type="ECO:0000313" key="11">
    <source>
        <dbReference type="Proteomes" id="UP000033754"/>
    </source>
</evidence>
<dbReference type="InterPro" id="IPR028923">
    <property type="entry name" value="SAICAR_synt/ADE2_N"/>
</dbReference>
<comment type="caution">
    <text evidence="10">The sequence shown here is derived from an EMBL/GenBank/DDBJ whole genome shotgun (WGS) entry which is preliminary data.</text>
</comment>
<evidence type="ECO:0000256" key="6">
    <source>
        <dbReference type="ARBA" id="ARBA00022840"/>
    </source>
</evidence>
<dbReference type="Proteomes" id="UP000033754">
    <property type="component" value="Unassembled WGS sequence"/>
</dbReference>
<evidence type="ECO:0000256" key="3">
    <source>
        <dbReference type="ARBA" id="ARBA00022598"/>
    </source>
</evidence>
<dbReference type="NCBIfam" id="TIGR00081">
    <property type="entry name" value="purC"/>
    <property type="match status" value="1"/>
</dbReference>
<dbReference type="PROSITE" id="PS01058">
    <property type="entry name" value="SAICAR_SYNTHETASE_2"/>
    <property type="match status" value="1"/>
</dbReference>
<dbReference type="InterPro" id="IPR050089">
    <property type="entry name" value="SAICAR_synthetase"/>
</dbReference>
<proteinExistence type="inferred from homology"/>
<dbReference type="SUPFAM" id="SSF56104">
    <property type="entry name" value="SAICAR synthase-like"/>
    <property type="match status" value="1"/>
</dbReference>